<feature type="non-terminal residue" evidence="1">
    <location>
        <position position="226"/>
    </location>
</feature>
<name>A6MAK5_9PEZI</name>
<sequence>IRCGNCEYYVDVRSQDHGLHFLSVHLHLIYTVPPPPGKWHRNYRDAVLPKAIHPRTPFRPLLYKRVLLAISHGSSDYNRTRVSVRCPFPCTPFFEYGTLNMAYPLRVNSRFSLVQAARPLVHVVSVSLLSLCSRVPPLKLQLYSCLVAPALASIANIACISISETVVLCVPTLPRIGLNTRMYCMWCTWCTCTIRLAPLPVVSSFLHARPAVLTYPPPSLGPCPRP</sequence>
<protein>
    <submittedName>
        <fullName evidence="1">Uncharacterized protein</fullName>
    </submittedName>
</protein>
<evidence type="ECO:0000313" key="1">
    <source>
        <dbReference type="EMBL" id="ABR20266.1"/>
    </source>
</evidence>
<dbReference type="EMBL" id="DQ663096">
    <property type="protein sequence ID" value="ABR20266.1"/>
    <property type="molecule type" value="mRNA"/>
</dbReference>
<accession>A6MAK5</accession>
<organism evidence="1">
    <name type="scientific">Colletotrichum cereale</name>
    <dbReference type="NCBI Taxonomy" id="343994"/>
    <lineage>
        <taxon>Eukaryota</taxon>
        <taxon>Fungi</taxon>
        <taxon>Dikarya</taxon>
        <taxon>Ascomycota</taxon>
        <taxon>Pezizomycotina</taxon>
        <taxon>Sordariomycetes</taxon>
        <taxon>Hypocreomycetidae</taxon>
        <taxon>Glomerellales</taxon>
        <taxon>Glomerellaceae</taxon>
        <taxon>Colletotrichum</taxon>
        <taxon>Colletotrichum graminicola species complex</taxon>
    </lineage>
</organism>
<feature type="non-terminal residue" evidence="1">
    <location>
        <position position="1"/>
    </location>
</feature>
<dbReference type="AlphaFoldDB" id="A6MAK5"/>
<proteinExistence type="evidence at transcript level"/>
<reference evidence="1" key="1">
    <citation type="journal article" date="2008" name="Fungal Genet. Biol.">
        <title>The evolution of transposon repeat-induced point mutation in the genome of Colletotrichum cereale: reconciling sex, recombination and homoplasy in an ''asexual" pathogen.</title>
        <authorList>
            <person name="Crouch J.A."/>
            <person name="Glasheen B.M."/>
            <person name="Giunta M.A."/>
            <person name="Clarke B.B."/>
            <person name="Hillman B.I."/>
        </authorList>
    </citation>
    <scope>NUCLEOTIDE SEQUENCE</scope>
    <source>
        <strain evidence="1">KS-20B-DGU</strain>
    </source>
</reference>